<keyword evidence="2" id="KW-1185">Reference proteome</keyword>
<dbReference type="AlphaFoldDB" id="A0A2P6VFY1"/>
<dbReference type="Pfam" id="PF08856">
    <property type="entry name" value="DUF1826"/>
    <property type="match status" value="1"/>
</dbReference>
<gene>
    <name evidence="1" type="ORF">C2E20_3624</name>
</gene>
<organism evidence="1 2">
    <name type="scientific">Micractinium conductrix</name>
    <dbReference type="NCBI Taxonomy" id="554055"/>
    <lineage>
        <taxon>Eukaryota</taxon>
        <taxon>Viridiplantae</taxon>
        <taxon>Chlorophyta</taxon>
        <taxon>core chlorophytes</taxon>
        <taxon>Trebouxiophyceae</taxon>
        <taxon>Chlorellales</taxon>
        <taxon>Chlorellaceae</taxon>
        <taxon>Chlorella clade</taxon>
        <taxon>Micractinium</taxon>
    </lineage>
</organism>
<dbReference type="OrthoDB" id="539419at2759"/>
<evidence type="ECO:0000313" key="2">
    <source>
        <dbReference type="Proteomes" id="UP000239649"/>
    </source>
</evidence>
<dbReference type="Proteomes" id="UP000239649">
    <property type="component" value="Unassembled WGS sequence"/>
</dbReference>
<protein>
    <submittedName>
        <fullName evidence="1">Succinylglutamate desuccinylase</fullName>
    </submittedName>
</protein>
<comment type="caution">
    <text evidence="1">The sequence shown here is derived from an EMBL/GenBank/DDBJ whole genome shotgun (WGS) entry which is preliminary data.</text>
</comment>
<accession>A0A2P6VFY1</accession>
<reference evidence="1 2" key="1">
    <citation type="journal article" date="2018" name="Plant J.">
        <title>Genome sequences of Chlorella sorokiniana UTEX 1602 and Micractinium conductrix SAG 241.80: implications to maltose excretion by a green alga.</title>
        <authorList>
            <person name="Arriola M.B."/>
            <person name="Velmurugan N."/>
            <person name="Zhang Y."/>
            <person name="Plunkett M.H."/>
            <person name="Hondzo H."/>
            <person name="Barney B.M."/>
        </authorList>
    </citation>
    <scope>NUCLEOTIDE SEQUENCE [LARGE SCALE GENOMIC DNA]</scope>
    <source>
        <strain evidence="1 2">SAG 241.80</strain>
    </source>
</reference>
<dbReference type="EMBL" id="LHPF02000008">
    <property type="protein sequence ID" value="PSC72979.1"/>
    <property type="molecule type" value="Genomic_DNA"/>
</dbReference>
<proteinExistence type="predicted"/>
<name>A0A2P6VFY1_9CHLO</name>
<dbReference type="InterPro" id="IPR014955">
    <property type="entry name" value="DUF1826"/>
</dbReference>
<sequence length="217" mass="23168">MLAVTPGDPGAVLRPEVNVVVSSRRAGAPPGLQHALRALPEWSRNVTARRSELPAAAASLLEPLRSLELRAALHGQLVDIAREYCDVLGYSEVEASLELIKGVTCPRFHADSVEVRCLCTLCGPGTLWVEDRHVDRARLRSLPHGDPVGWSAITHPSAVQAAAPGEVLYLKGSRYPGAEGRGAVHRSPDADPSTPRLLLKLDDPRAGACAAGCTHRH</sequence>
<evidence type="ECO:0000313" key="1">
    <source>
        <dbReference type="EMBL" id="PSC72979.1"/>
    </source>
</evidence>